<sequence length="147" mass="16420">MPKLSWLEAAEKYNRHSPAAKKQEEDALVHQIARELQQFLDSPEGQAALELLKASGRHIILAEERDGAHGTVYFLDGEGLRKSHEAMGMWTAYANPQEGHVRSPRVLPLEAREAVEVVKHDRQPLVELIACIRRDLDNIAAEAPSSP</sequence>
<comment type="caution">
    <text evidence="1">The sequence shown here is derived from an EMBL/GenBank/DDBJ whole genome shotgun (WGS) entry which is preliminary data.</text>
</comment>
<dbReference type="EMBL" id="LCMG01000006">
    <property type="protein sequence ID" value="KKU33981.1"/>
    <property type="molecule type" value="Genomic_DNA"/>
</dbReference>
<evidence type="ECO:0000313" key="2">
    <source>
        <dbReference type="Proteomes" id="UP000034705"/>
    </source>
</evidence>
<dbReference type="AlphaFoldDB" id="A0A0G1PMJ4"/>
<dbReference type="Proteomes" id="UP000034705">
    <property type="component" value="Unassembled WGS sequence"/>
</dbReference>
<accession>A0A0G1PMJ4</accession>
<evidence type="ECO:0000313" key="1">
    <source>
        <dbReference type="EMBL" id="KKU33981.1"/>
    </source>
</evidence>
<gene>
    <name evidence="1" type="ORF">UX45_C0006G0033</name>
</gene>
<proteinExistence type="predicted"/>
<name>A0A0G1PMJ4_9BACT</name>
<organism evidence="1 2">
    <name type="scientific">Candidatus Uhrbacteria bacterium GW2011_GWF2_46_218</name>
    <dbReference type="NCBI Taxonomy" id="1619001"/>
    <lineage>
        <taxon>Bacteria</taxon>
        <taxon>Candidatus Uhriibacteriota</taxon>
    </lineage>
</organism>
<protein>
    <submittedName>
        <fullName evidence="1">Uncharacterized protein</fullName>
    </submittedName>
</protein>
<reference evidence="1 2" key="1">
    <citation type="journal article" date="2015" name="Nature">
        <title>rRNA introns, odd ribosomes, and small enigmatic genomes across a large radiation of phyla.</title>
        <authorList>
            <person name="Brown C.T."/>
            <person name="Hug L.A."/>
            <person name="Thomas B.C."/>
            <person name="Sharon I."/>
            <person name="Castelle C.J."/>
            <person name="Singh A."/>
            <person name="Wilkins M.J."/>
            <person name="Williams K.H."/>
            <person name="Banfield J.F."/>
        </authorList>
    </citation>
    <scope>NUCLEOTIDE SEQUENCE [LARGE SCALE GENOMIC DNA]</scope>
</reference>